<name>A0A840BU91_9RHOO</name>
<protein>
    <submittedName>
        <fullName evidence="1">Uncharacterized protein (DUF924 family)</fullName>
    </submittedName>
</protein>
<dbReference type="Gene3D" id="1.20.58.320">
    <property type="entry name" value="TPR-like"/>
    <property type="match status" value="1"/>
</dbReference>
<dbReference type="SUPFAM" id="SSF48452">
    <property type="entry name" value="TPR-like"/>
    <property type="match status" value="1"/>
</dbReference>
<dbReference type="InterPro" id="IPR010323">
    <property type="entry name" value="DUF924"/>
</dbReference>
<dbReference type="Proteomes" id="UP000561045">
    <property type="component" value="Unassembled WGS sequence"/>
</dbReference>
<evidence type="ECO:0000313" key="2">
    <source>
        <dbReference type="Proteomes" id="UP000561045"/>
    </source>
</evidence>
<dbReference type="AlphaFoldDB" id="A0A840BU91"/>
<keyword evidence="2" id="KW-1185">Reference proteome</keyword>
<dbReference type="InterPro" id="IPR011990">
    <property type="entry name" value="TPR-like_helical_dom_sf"/>
</dbReference>
<reference evidence="1 2" key="1">
    <citation type="submission" date="2020-08" db="EMBL/GenBank/DDBJ databases">
        <title>Genomic Encyclopedia of Type Strains, Phase IV (KMG-IV): sequencing the most valuable type-strain genomes for metagenomic binning, comparative biology and taxonomic classification.</title>
        <authorList>
            <person name="Goeker M."/>
        </authorList>
    </citation>
    <scope>NUCLEOTIDE SEQUENCE [LARGE SCALE GENOMIC DNA]</scope>
    <source>
        <strain evidence="1 2">DSM 106739</strain>
    </source>
</reference>
<dbReference type="RefSeq" id="WP_183635836.1">
    <property type="nucleotide sequence ID" value="NZ_BAABLE010000005.1"/>
</dbReference>
<sequence>MSLGARAVLDFWFLPAHDPAHGRPRREWFAKDDAFDASIARRFGTVIDAALAGGFQEWADDPQGALARIIVLDQFTRNVHRGTALAFAGDALALATAQLLIDAGEDRYLSPVKRVFAYLPFEHSESLVMQDRAVALFEALTAEWPGAADYLDYARRHREVIARFGRFPHRNAQLGRKTTEVERQFLAQPGSSF</sequence>
<gene>
    <name evidence="1" type="ORF">GGR36_003273</name>
</gene>
<dbReference type="Gene3D" id="1.25.40.10">
    <property type="entry name" value="Tetratricopeptide repeat domain"/>
    <property type="match status" value="1"/>
</dbReference>
<evidence type="ECO:0000313" key="1">
    <source>
        <dbReference type="EMBL" id="MBB4013927.1"/>
    </source>
</evidence>
<organism evidence="1 2">
    <name type="scientific">Niveibacterium umoris</name>
    <dbReference type="NCBI Taxonomy" id="1193620"/>
    <lineage>
        <taxon>Bacteria</taxon>
        <taxon>Pseudomonadati</taxon>
        <taxon>Pseudomonadota</taxon>
        <taxon>Betaproteobacteria</taxon>
        <taxon>Rhodocyclales</taxon>
        <taxon>Rhodocyclaceae</taxon>
        <taxon>Niveibacterium</taxon>
    </lineage>
</organism>
<dbReference type="Pfam" id="PF06041">
    <property type="entry name" value="DUF924"/>
    <property type="match status" value="1"/>
</dbReference>
<dbReference type="EMBL" id="JACIET010000002">
    <property type="protein sequence ID" value="MBB4013927.1"/>
    <property type="molecule type" value="Genomic_DNA"/>
</dbReference>
<proteinExistence type="predicted"/>
<comment type="caution">
    <text evidence="1">The sequence shown here is derived from an EMBL/GenBank/DDBJ whole genome shotgun (WGS) entry which is preliminary data.</text>
</comment>
<accession>A0A840BU91</accession>